<dbReference type="SUPFAM" id="SSF47413">
    <property type="entry name" value="lambda repressor-like DNA-binding domains"/>
    <property type="match status" value="1"/>
</dbReference>
<dbReference type="RefSeq" id="WP_380643239.1">
    <property type="nucleotide sequence ID" value="NZ_JBHSQO010000072.1"/>
</dbReference>
<protein>
    <submittedName>
        <fullName evidence="2">Helix-turn-helix domain-containing protein</fullName>
    </submittedName>
</protein>
<dbReference type="Proteomes" id="UP001596220">
    <property type="component" value="Unassembled WGS sequence"/>
</dbReference>
<dbReference type="InterPro" id="IPR001387">
    <property type="entry name" value="Cro/C1-type_HTH"/>
</dbReference>
<keyword evidence="3" id="KW-1185">Reference proteome</keyword>
<dbReference type="InterPro" id="IPR010982">
    <property type="entry name" value="Lambda_DNA-bd_dom_sf"/>
</dbReference>
<reference evidence="3" key="1">
    <citation type="journal article" date="2019" name="Int. J. Syst. Evol. Microbiol.">
        <title>The Global Catalogue of Microorganisms (GCM) 10K type strain sequencing project: providing services to taxonomists for standard genome sequencing and annotation.</title>
        <authorList>
            <consortium name="The Broad Institute Genomics Platform"/>
            <consortium name="The Broad Institute Genome Sequencing Center for Infectious Disease"/>
            <person name="Wu L."/>
            <person name="Ma J."/>
        </authorList>
    </citation>
    <scope>NUCLEOTIDE SEQUENCE [LARGE SCALE GENOMIC DNA]</scope>
    <source>
        <strain evidence="3">CGMCC 4.7246</strain>
    </source>
</reference>
<evidence type="ECO:0000259" key="1">
    <source>
        <dbReference type="PROSITE" id="PS50943"/>
    </source>
</evidence>
<proteinExistence type="predicted"/>
<sequence>MSQQPAKATAIGARLREARKAREPRVSMRWIADQLGWSEAKVSRMETGNRPVDADEVAAYLRVLGVAGTERERLVSMAKTPDEPAWLEELSGVPQSSVTLATWEAQAVAVWDWAPLLIPGLLQTMEYGREYMLGDNIPEGEIGVRLSARQRRQTMLPGLQYTAIIDQPVLHRRVGSRRTHRAQLQQLLDVANDLPNVDIRVLPVASDRHPARVSPWLMLEFSASPRMVHVELSRSAVFFTEPTQTDHYLFERAELLARVMDREHSQRAIKDALGD</sequence>
<dbReference type="Pfam" id="PF13560">
    <property type="entry name" value="HTH_31"/>
    <property type="match status" value="1"/>
</dbReference>
<dbReference type="PROSITE" id="PS50943">
    <property type="entry name" value="HTH_CROC1"/>
    <property type="match status" value="1"/>
</dbReference>
<accession>A0ABW1PIU6</accession>
<name>A0ABW1PIU6_9PSEU</name>
<organism evidence="2 3">
    <name type="scientific">Saccharothrix lopnurensis</name>
    <dbReference type="NCBI Taxonomy" id="1670621"/>
    <lineage>
        <taxon>Bacteria</taxon>
        <taxon>Bacillati</taxon>
        <taxon>Actinomycetota</taxon>
        <taxon>Actinomycetes</taxon>
        <taxon>Pseudonocardiales</taxon>
        <taxon>Pseudonocardiaceae</taxon>
        <taxon>Saccharothrix</taxon>
    </lineage>
</organism>
<dbReference type="Gene3D" id="1.10.260.40">
    <property type="entry name" value="lambda repressor-like DNA-binding domains"/>
    <property type="match status" value="1"/>
</dbReference>
<evidence type="ECO:0000313" key="3">
    <source>
        <dbReference type="Proteomes" id="UP001596220"/>
    </source>
</evidence>
<dbReference type="Pfam" id="PF19054">
    <property type="entry name" value="DUF5753"/>
    <property type="match status" value="1"/>
</dbReference>
<feature type="domain" description="HTH cro/C1-type" evidence="1">
    <location>
        <begin position="15"/>
        <end position="71"/>
    </location>
</feature>
<dbReference type="CDD" id="cd00093">
    <property type="entry name" value="HTH_XRE"/>
    <property type="match status" value="1"/>
</dbReference>
<gene>
    <name evidence="2" type="ORF">ACFP3R_36110</name>
</gene>
<evidence type="ECO:0000313" key="2">
    <source>
        <dbReference type="EMBL" id="MFC6094717.1"/>
    </source>
</evidence>
<dbReference type="InterPro" id="IPR043917">
    <property type="entry name" value="DUF5753"/>
</dbReference>
<dbReference type="SMART" id="SM00530">
    <property type="entry name" value="HTH_XRE"/>
    <property type="match status" value="1"/>
</dbReference>
<dbReference type="EMBL" id="JBHSQO010000072">
    <property type="protein sequence ID" value="MFC6094717.1"/>
    <property type="molecule type" value="Genomic_DNA"/>
</dbReference>
<comment type="caution">
    <text evidence="2">The sequence shown here is derived from an EMBL/GenBank/DDBJ whole genome shotgun (WGS) entry which is preliminary data.</text>
</comment>